<dbReference type="Pfam" id="PF13489">
    <property type="entry name" value="Methyltransf_23"/>
    <property type="match status" value="1"/>
</dbReference>
<dbReference type="RefSeq" id="WP_082157068.1">
    <property type="nucleotide sequence ID" value="NZ_CCAZ020000002.1"/>
</dbReference>
<dbReference type="GO" id="GO:0008168">
    <property type="term" value="F:methyltransferase activity"/>
    <property type="evidence" value="ECO:0007669"/>
    <property type="project" value="UniProtKB-KW"/>
</dbReference>
<organism evidence="1 2">
    <name type="scientific">Afipia felis</name>
    <name type="common">Cat scratch disease bacillus</name>
    <dbReference type="NCBI Taxonomy" id="1035"/>
    <lineage>
        <taxon>Bacteria</taxon>
        <taxon>Pseudomonadati</taxon>
        <taxon>Pseudomonadota</taxon>
        <taxon>Alphaproteobacteria</taxon>
        <taxon>Hyphomicrobiales</taxon>
        <taxon>Nitrobacteraceae</taxon>
        <taxon>Afipia</taxon>
    </lineage>
</organism>
<dbReference type="GO" id="GO:0032259">
    <property type="term" value="P:methylation"/>
    <property type="evidence" value="ECO:0007669"/>
    <property type="project" value="UniProtKB-KW"/>
</dbReference>
<evidence type="ECO:0000313" key="2">
    <source>
        <dbReference type="Proteomes" id="UP000035762"/>
    </source>
</evidence>
<protein>
    <submittedName>
        <fullName evidence="1">3-demethylubiquinone-9 3-methyltransferase</fullName>
    </submittedName>
</protein>
<dbReference type="EMBL" id="CCAZ020000002">
    <property type="protein sequence ID" value="CEG09784.1"/>
    <property type="molecule type" value="Genomic_DNA"/>
</dbReference>
<dbReference type="AlphaFoldDB" id="A0A090MV62"/>
<name>A0A090MV62_AFIFE</name>
<dbReference type="STRING" id="1035.BN961_03216"/>
<dbReference type="Gene3D" id="3.40.50.150">
    <property type="entry name" value="Vaccinia Virus protein VP39"/>
    <property type="match status" value="1"/>
</dbReference>
<dbReference type="SUPFAM" id="SSF53335">
    <property type="entry name" value="S-adenosyl-L-methionine-dependent methyltransferases"/>
    <property type="match status" value="1"/>
</dbReference>
<dbReference type="PANTHER" id="PTHR43861">
    <property type="entry name" value="TRANS-ACONITATE 2-METHYLTRANSFERASE-RELATED"/>
    <property type="match status" value="1"/>
</dbReference>
<comment type="caution">
    <text evidence="1">The sequence shown here is derived from an EMBL/GenBank/DDBJ whole genome shotgun (WGS) entry which is preliminary data.</text>
</comment>
<evidence type="ECO:0000313" key="1">
    <source>
        <dbReference type="EMBL" id="CEG09784.1"/>
    </source>
</evidence>
<sequence length="251" mass="28104">MTRISHIPTKEVFESKYLTAADVVADWLSNHGGLKDKRVLDFGCGEGLQAAAICARMGARSVLGVDINNEHLDCQEILKNFAPNASTNGLSFKEIAPGEKLGGEFDVVFSWSALEHVDLKLFDDVIQNLRSVLTPGGYFFFQVAPLYYSEDGAHLWALGWTNWEHLTSQISHIKEELRIFDKATESALWGMYATLNMMTSNQMIARIENCGFSTVRIYKEKSDRKPPKSLLDVYCEEALLTKQVVGLFQAT</sequence>
<dbReference type="PANTHER" id="PTHR43861:SF1">
    <property type="entry name" value="TRANS-ACONITATE 2-METHYLTRANSFERASE"/>
    <property type="match status" value="1"/>
</dbReference>
<dbReference type="InterPro" id="IPR029063">
    <property type="entry name" value="SAM-dependent_MTases_sf"/>
</dbReference>
<dbReference type="CDD" id="cd02440">
    <property type="entry name" value="AdoMet_MTases"/>
    <property type="match status" value="1"/>
</dbReference>
<reference evidence="1 2" key="1">
    <citation type="journal article" date="2014" name="Genome Announc.">
        <title>Genome Sequence of Afipia felis Strain 76713, Isolated in Hospital Water Using an Amoeba Co-Culture Procedure.</title>
        <authorList>
            <person name="Benamar S."/>
            <person name="La Scola B."/>
            <person name="Croce O."/>
        </authorList>
    </citation>
    <scope>NUCLEOTIDE SEQUENCE [LARGE SCALE GENOMIC DNA]</scope>
    <source>
        <strain evidence="1 2">76713</strain>
    </source>
</reference>
<dbReference type="Proteomes" id="UP000035762">
    <property type="component" value="Unassembled WGS sequence"/>
</dbReference>
<proteinExistence type="predicted"/>
<accession>A0A090MV62</accession>
<gene>
    <name evidence="1" type="primary">ubiG_1</name>
    <name evidence="1" type="ORF">BN961_03216</name>
</gene>
<keyword evidence="2" id="KW-1185">Reference proteome</keyword>
<dbReference type="OrthoDB" id="9791837at2"/>